<organism evidence="2 3">
    <name type="scientific">Actinomadura logoneensis</name>
    <dbReference type="NCBI Taxonomy" id="2293572"/>
    <lineage>
        <taxon>Bacteria</taxon>
        <taxon>Bacillati</taxon>
        <taxon>Actinomycetota</taxon>
        <taxon>Actinomycetes</taxon>
        <taxon>Streptosporangiales</taxon>
        <taxon>Thermomonosporaceae</taxon>
        <taxon>Actinomadura</taxon>
    </lineage>
</organism>
<proteinExistence type="predicted"/>
<evidence type="ECO:0000313" key="3">
    <source>
        <dbReference type="Proteomes" id="UP000261811"/>
    </source>
</evidence>
<evidence type="ECO:0000256" key="1">
    <source>
        <dbReference type="SAM" id="MobiDB-lite"/>
    </source>
</evidence>
<dbReference type="Proteomes" id="UP000261811">
    <property type="component" value="Unassembled WGS sequence"/>
</dbReference>
<reference evidence="2 3" key="1">
    <citation type="submission" date="2018-08" db="EMBL/GenBank/DDBJ databases">
        <title>Actinomadura jelena sp. nov., a novel Actinomycete isolated from soil in Chad.</title>
        <authorList>
            <person name="Shi L."/>
        </authorList>
    </citation>
    <scope>NUCLEOTIDE SEQUENCE [LARGE SCALE GENOMIC DNA]</scope>
    <source>
        <strain evidence="2 3">NEAU-G17</strain>
    </source>
</reference>
<gene>
    <name evidence="2" type="ORF">DZF91_37020</name>
</gene>
<dbReference type="AlphaFoldDB" id="A0A372J9I8"/>
<dbReference type="EMBL" id="QURH01001041">
    <property type="protein sequence ID" value="RFU36650.1"/>
    <property type="molecule type" value="Genomic_DNA"/>
</dbReference>
<accession>A0A372J9I8</accession>
<evidence type="ECO:0000313" key="2">
    <source>
        <dbReference type="EMBL" id="RFU36650.1"/>
    </source>
</evidence>
<feature type="region of interest" description="Disordered" evidence="1">
    <location>
        <begin position="29"/>
        <end position="51"/>
    </location>
</feature>
<sequence>MRRVAEVFAVGEVIPLLLQYARPSGPRTAVRCSPMDGAASEKTRSSGGEHSYKCLVSQPSRLRHCSNRFR</sequence>
<comment type="caution">
    <text evidence="2">The sequence shown here is derived from an EMBL/GenBank/DDBJ whole genome shotgun (WGS) entry which is preliminary data.</text>
</comment>
<name>A0A372J9I8_9ACTN</name>
<keyword evidence="3" id="KW-1185">Reference proteome</keyword>
<protein>
    <submittedName>
        <fullName evidence="2">Uncharacterized protein</fullName>
    </submittedName>
</protein>